<dbReference type="PANTHER" id="PTHR33165">
    <property type="entry name" value="F-BOX DOMAIN CONTAINING PROTEIN-LIKE-RELATED"/>
    <property type="match status" value="1"/>
</dbReference>
<protein>
    <recommendedName>
        <fullName evidence="2">KIB1-4 beta-propeller domain-containing protein</fullName>
    </recommendedName>
</protein>
<organism evidence="3 4">
    <name type="scientific">Oryza meyeriana var. granulata</name>
    <dbReference type="NCBI Taxonomy" id="110450"/>
    <lineage>
        <taxon>Eukaryota</taxon>
        <taxon>Viridiplantae</taxon>
        <taxon>Streptophyta</taxon>
        <taxon>Embryophyta</taxon>
        <taxon>Tracheophyta</taxon>
        <taxon>Spermatophyta</taxon>
        <taxon>Magnoliopsida</taxon>
        <taxon>Liliopsida</taxon>
        <taxon>Poales</taxon>
        <taxon>Poaceae</taxon>
        <taxon>BOP clade</taxon>
        <taxon>Oryzoideae</taxon>
        <taxon>Oryzeae</taxon>
        <taxon>Oryzinae</taxon>
        <taxon>Oryza</taxon>
        <taxon>Oryza meyeriana</taxon>
    </lineage>
</organism>
<dbReference type="Proteomes" id="UP000479710">
    <property type="component" value="Unassembled WGS sequence"/>
</dbReference>
<comment type="caution">
    <text evidence="3">The sequence shown here is derived from an EMBL/GenBank/DDBJ whole genome shotgun (WGS) entry which is preliminary data.</text>
</comment>
<name>A0A6G1D6Y4_9ORYZ</name>
<keyword evidence="4" id="KW-1185">Reference proteome</keyword>
<dbReference type="OrthoDB" id="619048at2759"/>
<dbReference type="AlphaFoldDB" id="A0A6G1D6Y4"/>
<evidence type="ECO:0000256" key="1">
    <source>
        <dbReference type="SAM" id="MobiDB-lite"/>
    </source>
</evidence>
<reference evidence="3 4" key="1">
    <citation type="submission" date="2019-11" db="EMBL/GenBank/DDBJ databases">
        <title>Whole genome sequence of Oryza granulata.</title>
        <authorList>
            <person name="Li W."/>
        </authorList>
    </citation>
    <scope>NUCLEOTIDE SEQUENCE [LARGE SCALE GENOMIC DNA]</scope>
    <source>
        <strain evidence="4">cv. Menghai</strain>
        <tissue evidence="3">Leaf</tissue>
    </source>
</reference>
<dbReference type="InterPro" id="IPR005174">
    <property type="entry name" value="KIB1-4_b-propeller"/>
</dbReference>
<dbReference type="Pfam" id="PF03478">
    <property type="entry name" value="Beta-prop_KIB1-4"/>
    <property type="match status" value="1"/>
</dbReference>
<feature type="region of interest" description="Disordered" evidence="1">
    <location>
        <begin position="105"/>
        <end position="146"/>
    </location>
</feature>
<gene>
    <name evidence="3" type="ORF">E2562_018349</name>
</gene>
<sequence length="296" mass="33370">MQLPGDTSKIRRPWCDWAALPGGLVEHIADLILDDDLPGFVRFRSACRPWKDATPDPAALGPQINRRFHPRRWIMREDGAVTLRRFLNIDTRKIVEVDLPLLADHPRRDHHRRASPQPAHPSRRRPPVGEGAAAGRRHVVQPVPGGTHGDCLRLRGQIPYHRDVFRQINKLAVAKPGDAHWTLVGDHQSPLLSTFTFQGRFYCIDNQRILKVVNTADELPPLPVLVAELNRRLHSFNMVDNGGKLMVVCMWRPSRARRDRPVRGGRGGRDAALYDLDGGAVFIGDLDALLLPIMHT</sequence>
<accession>A0A6G1D6Y4</accession>
<proteinExistence type="predicted"/>
<evidence type="ECO:0000313" key="4">
    <source>
        <dbReference type="Proteomes" id="UP000479710"/>
    </source>
</evidence>
<dbReference type="EMBL" id="SPHZ02000007">
    <property type="protein sequence ID" value="KAF0907533.1"/>
    <property type="molecule type" value="Genomic_DNA"/>
</dbReference>
<evidence type="ECO:0000259" key="2">
    <source>
        <dbReference type="Pfam" id="PF03478"/>
    </source>
</evidence>
<feature type="domain" description="KIB1-4 beta-propeller" evidence="2">
    <location>
        <begin position="163"/>
        <end position="254"/>
    </location>
</feature>
<evidence type="ECO:0000313" key="3">
    <source>
        <dbReference type="EMBL" id="KAF0907533.1"/>
    </source>
</evidence>